<dbReference type="AlphaFoldDB" id="A0AAD2K2L7"/>
<keyword evidence="3" id="KW-1185">Reference proteome</keyword>
<dbReference type="EMBL" id="CAVNYO010000405">
    <property type="protein sequence ID" value="CAK5275529.1"/>
    <property type="molecule type" value="Genomic_DNA"/>
</dbReference>
<organism evidence="2 3">
    <name type="scientific">Mycena citricolor</name>
    <dbReference type="NCBI Taxonomy" id="2018698"/>
    <lineage>
        <taxon>Eukaryota</taxon>
        <taxon>Fungi</taxon>
        <taxon>Dikarya</taxon>
        <taxon>Basidiomycota</taxon>
        <taxon>Agaricomycotina</taxon>
        <taxon>Agaricomycetes</taxon>
        <taxon>Agaricomycetidae</taxon>
        <taxon>Agaricales</taxon>
        <taxon>Marasmiineae</taxon>
        <taxon>Mycenaceae</taxon>
        <taxon>Mycena</taxon>
    </lineage>
</organism>
<accession>A0AAD2K2L7</accession>
<feature type="non-terminal residue" evidence="2">
    <location>
        <position position="1"/>
    </location>
</feature>
<sequence>VNSYSQLMATKYAQPFTLEEAFALDAETITNEIGRLELSLARLRETQDILREYIDSTTPSDESQAFTENEETIGSQTERVEMLKLALVMKGISLDHYTSKTTKPLVPPPQPQSSAEGDDGNGGVDL</sequence>
<gene>
    <name evidence="2" type="ORF">MYCIT1_LOCUS23352</name>
</gene>
<evidence type="ECO:0000256" key="1">
    <source>
        <dbReference type="SAM" id="MobiDB-lite"/>
    </source>
</evidence>
<name>A0AAD2K2L7_9AGAR</name>
<dbReference type="Proteomes" id="UP001295794">
    <property type="component" value="Unassembled WGS sequence"/>
</dbReference>
<evidence type="ECO:0000313" key="3">
    <source>
        <dbReference type="Proteomes" id="UP001295794"/>
    </source>
</evidence>
<proteinExistence type="predicted"/>
<reference evidence="2" key="1">
    <citation type="submission" date="2023-11" db="EMBL/GenBank/DDBJ databases">
        <authorList>
            <person name="De Vega J J."/>
            <person name="De Vega J J."/>
        </authorList>
    </citation>
    <scope>NUCLEOTIDE SEQUENCE</scope>
</reference>
<evidence type="ECO:0000313" key="2">
    <source>
        <dbReference type="EMBL" id="CAK5275529.1"/>
    </source>
</evidence>
<feature type="region of interest" description="Disordered" evidence="1">
    <location>
        <begin position="98"/>
        <end position="126"/>
    </location>
</feature>
<comment type="caution">
    <text evidence="2">The sequence shown here is derived from an EMBL/GenBank/DDBJ whole genome shotgun (WGS) entry which is preliminary data.</text>
</comment>
<protein>
    <submittedName>
        <fullName evidence="2">Uncharacterized protein</fullName>
    </submittedName>
</protein>
<feature type="region of interest" description="Disordered" evidence="1">
    <location>
        <begin position="56"/>
        <end position="77"/>
    </location>
</feature>